<sequence>MRNFYNARRRPRGFTLVEMVIVIVITGIIGAMVAVFIRVPVQGYIDTTARAALADTADTAARRLTRDVRLALPNSVRVSNDGLFLELLLTKTGGRYLSDSDPSGLGSVLSFETPPDTSLPLNFTVVGAMPADALGARQAISVGDQIVVYNLGGAGAPNNAYACSAATGCNRAPVTGVAGTVVTLGSYPFTTAPAPLPSPSNRFQVVSTPVTYACDLKSGTLTRYAGYVIQATQPVVENTVPLEAKKGALLARQVTACRFSYGILANVQRGLVNIDLSLGAANSNTGVLRLVQQVQARNTP</sequence>
<dbReference type="Pfam" id="PF07963">
    <property type="entry name" value="N_methyl"/>
    <property type="match status" value="1"/>
</dbReference>
<name>A0ABT0WJR2_9BURK</name>
<dbReference type="EMBL" id="JAMQGR010000001">
    <property type="protein sequence ID" value="MCM2564300.1"/>
    <property type="molecule type" value="Genomic_DNA"/>
</dbReference>
<dbReference type="NCBIfam" id="TIGR02532">
    <property type="entry name" value="IV_pilin_GFxxxE"/>
    <property type="match status" value="1"/>
</dbReference>
<accession>A0ABT0WJR2</accession>
<dbReference type="SUPFAM" id="SSF54523">
    <property type="entry name" value="Pili subunits"/>
    <property type="match status" value="1"/>
</dbReference>
<evidence type="ECO:0000256" key="1">
    <source>
        <dbReference type="SAM" id="Phobius"/>
    </source>
</evidence>
<protein>
    <submittedName>
        <fullName evidence="2">Prepilin-type N-terminal cleavage/methylation domain-containing protein</fullName>
    </submittedName>
</protein>
<keyword evidence="1" id="KW-0812">Transmembrane</keyword>
<organism evidence="2 3">
    <name type="scientific">Janthinobacterium kumbetense</name>
    <dbReference type="NCBI Taxonomy" id="2950280"/>
    <lineage>
        <taxon>Bacteria</taxon>
        <taxon>Pseudomonadati</taxon>
        <taxon>Pseudomonadota</taxon>
        <taxon>Betaproteobacteria</taxon>
        <taxon>Burkholderiales</taxon>
        <taxon>Oxalobacteraceae</taxon>
        <taxon>Janthinobacterium</taxon>
    </lineage>
</organism>
<keyword evidence="1" id="KW-0472">Membrane</keyword>
<dbReference type="Gene3D" id="3.30.700.10">
    <property type="entry name" value="Glycoprotein, Type 4 Pilin"/>
    <property type="match status" value="1"/>
</dbReference>
<dbReference type="PROSITE" id="PS00409">
    <property type="entry name" value="PROKAR_NTER_METHYL"/>
    <property type="match status" value="1"/>
</dbReference>
<evidence type="ECO:0000313" key="2">
    <source>
        <dbReference type="EMBL" id="MCM2564300.1"/>
    </source>
</evidence>
<reference evidence="2 3" key="1">
    <citation type="submission" date="2022-06" db="EMBL/GenBank/DDBJ databases">
        <title>Janthinobacterium kumbetensis sp. nov., isolated from spring water in Turkey.</title>
        <authorList>
            <person name="Inan Bektas K."/>
            <person name="Belduz A.A."/>
            <person name="Canakci S."/>
            <person name="Nalcaoglu A."/>
            <person name="Ceylan E."/>
            <person name="Kati H."/>
        </authorList>
    </citation>
    <scope>NUCLEOTIDE SEQUENCE [LARGE SCALE GENOMIC DNA]</scope>
    <source>
        <strain evidence="2 3">GK</strain>
    </source>
</reference>
<gene>
    <name evidence="2" type="ORF">NCG91_01715</name>
</gene>
<keyword evidence="1" id="KW-1133">Transmembrane helix</keyword>
<feature type="transmembrane region" description="Helical" evidence="1">
    <location>
        <begin position="12"/>
        <end position="37"/>
    </location>
</feature>
<dbReference type="Proteomes" id="UP001202243">
    <property type="component" value="Unassembled WGS sequence"/>
</dbReference>
<dbReference type="InterPro" id="IPR012902">
    <property type="entry name" value="N_methyl_site"/>
</dbReference>
<evidence type="ECO:0000313" key="3">
    <source>
        <dbReference type="Proteomes" id="UP001202243"/>
    </source>
</evidence>
<dbReference type="InterPro" id="IPR045584">
    <property type="entry name" value="Pilin-like"/>
</dbReference>
<keyword evidence="3" id="KW-1185">Reference proteome</keyword>
<dbReference type="RefSeq" id="WP_251348313.1">
    <property type="nucleotide sequence ID" value="NZ_JAMQGR010000001.1"/>
</dbReference>
<proteinExistence type="predicted"/>
<comment type="caution">
    <text evidence="2">The sequence shown here is derived from an EMBL/GenBank/DDBJ whole genome shotgun (WGS) entry which is preliminary data.</text>
</comment>